<dbReference type="Pfam" id="PF00005">
    <property type="entry name" value="ABC_tran"/>
    <property type="match status" value="1"/>
</dbReference>
<dbReference type="PANTHER" id="PTHR43790:SF9">
    <property type="entry name" value="GALACTOFURANOSE TRANSPORTER ATP-BINDING PROTEIN YTFR"/>
    <property type="match status" value="1"/>
</dbReference>
<dbReference type="Gene3D" id="3.40.50.300">
    <property type="entry name" value="P-loop containing nucleotide triphosphate hydrolases"/>
    <property type="match status" value="1"/>
</dbReference>
<name>X1GR06_9ZZZZ</name>
<keyword evidence="2" id="KW-0677">Repeat</keyword>
<comment type="caution">
    <text evidence="6">The sequence shown here is derived from an EMBL/GenBank/DDBJ whole genome shotgun (WGS) entry which is preliminary data.</text>
</comment>
<dbReference type="AlphaFoldDB" id="X1GR06"/>
<evidence type="ECO:0000256" key="4">
    <source>
        <dbReference type="ARBA" id="ARBA00022840"/>
    </source>
</evidence>
<evidence type="ECO:0000259" key="5">
    <source>
        <dbReference type="PROSITE" id="PS50893"/>
    </source>
</evidence>
<dbReference type="InterPro" id="IPR027417">
    <property type="entry name" value="P-loop_NTPase"/>
</dbReference>
<reference evidence="6" key="1">
    <citation type="journal article" date="2014" name="Front. Microbiol.">
        <title>High frequency of phylogenetically diverse reductive dehalogenase-homologous genes in deep subseafloor sedimentary metagenomes.</title>
        <authorList>
            <person name="Kawai M."/>
            <person name="Futagami T."/>
            <person name="Toyoda A."/>
            <person name="Takaki Y."/>
            <person name="Nishi S."/>
            <person name="Hori S."/>
            <person name="Arai W."/>
            <person name="Tsubouchi T."/>
            <person name="Morono Y."/>
            <person name="Uchiyama I."/>
            <person name="Ito T."/>
            <person name="Fujiyama A."/>
            <person name="Inagaki F."/>
            <person name="Takami H."/>
        </authorList>
    </citation>
    <scope>NUCLEOTIDE SEQUENCE</scope>
    <source>
        <strain evidence="6">Expedition CK06-06</strain>
    </source>
</reference>
<evidence type="ECO:0000256" key="1">
    <source>
        <dbReference type="ARBA" id="ARBA00022448"/>
    </source>
</evidence>
<dbReference type="InterPro" id="IPR017871">
    <property type="entry name" value="ABC_transporter-like_CS"/>
</dbReference>
<dbReference type="GO" id="GO:0016887">
    <property type="term" value="F:ATP hydrolysis activity"/>
    <property type="evidence" value="ECO:0007669"/>
    <property type="project" value="InterPro"/>
</dbReference>
<evidence type="ECO:0000313" key="6">
    <source>
        <dbReference type="EMBL" id="GAH35443.1"/>
    </source>
</evidence>
<feature type="domain" description="ABC transporter" evidence="5">
    <location>
        <begin position="1"/>
        <end position="218"/>
    </location>
</feature>
<evidence type="ECO:0000256" key="3">
    <source>
        <dbReference type="ARBA" id="ARBA00022741"/>
    </source>
</evidence>
<dbReference type="EMBL" id="BARU01005374">
    <property type="protein sequence ID" value="GAH35443.1"/>
    <property type="molecule type" value="Genomic_DNA"/>
</dbReference>
<feature type="non-terminal residue" evidence="6">
    <location>
        <position position="1"/>
    </location>
</feature>
<keyword evidence="3" id="KW-0547">Nucleotide-binding</keyword>
<dbReference type="InterPro" id="IPR050107">
    <property type="entry name" value="ABC_carbohydrate_import_ATPase"/>
</dbReference>
<dbReference type="PANTHER" id="PTHR43790">
    <property type="entry name" value="CARBOHYDRATE TRANSPORT ATP-BINDING PROTEIN MG119-RELATED"/>
    <property type="match status" value="1"/>
</dbReference>
<keyword evidence="1" id="KW-0813">Transport</keyword>
<sequence>HDVDFTLHEGEVLGIAGMLGSGRTELLKAIFGAEPFDRGEIVLGGRRVRAATPAKMKGLGLAFTPENRKEEGLVQMLSTRANICMAGLDRFFTTRASERAVAQGLVGRLAIVVSDIEDPVSCLSGGNQQKVVVANWLNTSPKVILFDEPTRGIDVRAKQQVFQIMWDLSRRGVSSVFVSSELEELVEVCHRILVMKEGTVVGEVDPEDISADELMVKCMED</sequence>
<proteinExistence type="predicted"/>
<dbReference type="PROSITE" id="PS00211">
    <property type="entry name" value="ABC_TRANSPORTER_1"/>
    <property type="match status" value="1"/>
</dbReference>
<gene>
    <name evidence="6" type="ORF">S03H2_10452</name>
</gene>
<evidence type="ECO:0000256" key="2">
    <source>
        <dbReference type="ARBA" id="ARBA00022737"/>
    </source>
</evidence>
<protein>
    <recommendedName>
        <fullName evidence="5">ABC transporter domain-containing protein</fullName>
    </recommendedName>
</protein>
<dbReference type="PROSITE" id="PS50893">
    <property type="entry name" value="ABC_TRANSPORTER_2"/>
    <property type="match status" value="1"/>
</dbReference>
<accession>X1GR06</accession>
<dbReference type="SUPFAM" id="SSF52540">
    <property type="entry name" value="P-loop containing nucleoside triphosphate hydrolases"/>
    <property type="match status" value="1"/>
</dbReference>
<dbReference type="InterPro" id="IPR003439">
    <property type="entry name" value="ABC_transporter-like_ATP-bd"/>
</dbReference>
<dbReference type="GO" id="GO:0005524">
    <property type="term" value="F:ATP binding"/>
    <property type="evidence" value="ECO:0007669"/>
    <property type="project" value="UniProtKB-KW"/>
</dbReference>
<keyword evidence="4" id="KW-0067">ATP-binding</keyword>
<organism evidence="6">
    <name type="scientific">marine sediment metagenome</name>
    <dbReference type="NCBI Taxonomy" id="412755"/>
    <lineage>
        <taxon>unclassified sequences</taxon>
        <taxon>metagenomes</taxon>
        <taxon>ecological metagenomes</taxon>
    </lineage>
</organism>
<dbReference type="CDD" id="cd03215">
    <property type="entry name" value="ABC_Carb_Monos_II"/>
    <property type="match status" value="1"/>
</dbReference>